<evidence type="ECO:0000256" key="2">
    <source>
        <dbReference type="ARBA" id="ARBA00022884"/>
    </source>
</evidence>
<dbReference type="GO" id="GO:0006412">
    <property type="term" value="P:translation"/>
    <property type="evidence" value="ECO:0007669"/>
    <property type="project" value="UniProtKB-UniRule"/>
</dbReference>
<evidence type="ECO:0000256" key="1">
    <source>
        <dbReference type="ARBA" id="ARBA00022730"/>
    </source>
</evidence>
<proteinExistence type="inferred from homology"/>
<dbReference type="NCBIfam" id="TIGR00731">
    <property type="entry name" value="bL25_bact_ctc"/>
    <property type="match status" value="1"/>
</dbReference>
<reference evidence="9" key="1">
    <citation type="journal article" date="2022" name="Int. J. Syst. Evol. Microbiol.">
        <title>Pseudomonas aegrilactucae sp. nov. and Pseudomonas morbosilactucae sp. nov., pathogens causing bacterial rot of lettuce in Japan.</title>
        <authorList>
            <person name="Sawada H."/>
            <person name="Fujikawa T."/>
            <person name="Satou M."/>
        </authorList>
    </citation>
    <scope>NUCLEOTIDE SEQUENCE</scope>
    <source>
        <strain evidence="9">0166_1</strain>
    </source>
</reference>
<dbReference type="CDD" id="cd00495">
    <property type="entry name" value="Ribosomal_L25_TL5_CTC"/>
    <property type="match status" value="1"/>
</dbReference>
<sequence length="231" mass="23998">MAKTSATKLEAHPRSAEGSRAARRLRREGRVPGVLYGGGEDPVAFDVDARELRQALAARGAVLDLALGGQSSSAVVKHADHHPVRGDTMHIELIRVRLDVAIQATVMVDLTGAEDAPGVREGGVLEQVTREVTIEALPNEIPESLQHDVSGMAMNDTLFLSALSAPSGVTIVDASEEIVIATLTPPRLAVESEDEIETETERVGEGEAPAAAAEAGGGDEAAAGDSGDNAE</sequence>
<comment type="subunit">
    <text evidence="5">Part of the 50S ribosomal subunit; part of the 5S rRNA/L5/L18/L25 subcomplex. Contacts the 5S rRNA. Binds to the 5S rRNA independently of L5 and L18.</text>
</comment>
<feature type="compositionally biased region" description="Low complexity" evidence="6">
    <location>
        <begin position="206"/>
        <end position="231"/>
    </location>
</feature>
<dbReference type="RefSeq" id="WP_259314323.1">
    <property type="nucleotide sequence ID" value="NZ_CP087164.1"/>
</dbReference>
<comment type="similarity">
    <text evidence="5">Belongs to the bacterial ribosomal protein bL25 family. CTC subfamily.</text>
</comment>
<evidence type="ECO:0000313" key="9">
    <source>
        <dbReference type="EMBL" id="UGS34659.1"/>
    </source>
</evidence>
<comment type="function">
    <text evidence="5">This is one of the proteins that binds to the 5S RNA in the ribosome where it forms part of the central protuberance.</text>
</comment>
<dbReference type="Proteomes" id="UP001162834">
    <property type="component" value="Chromosome"/>
</dbReference>
<protein>
    <recommendedName>
        <fullName evidence="5">Large ribosomal subunit protein bL25</fullName>
    </recommendedName>
    <alternativeName>
        <fullName evidence="5">General stress protein CTC</fullName>
    </alternativeName>
</protein>
<dbReference type="KEGG" id="sbae:DSM104329_01039"/>
<keyword evidence="2 5" id="KW-0694">RNA-binding</keyword>
<dbReference type="InterPro" id="IPR011035">
    <property type="entry name" value="Ribosomal_bL25/Gln-tRNA_synth"/>
</dbReference>
<feature type="domain" description="Large ribosomal subunit protein bL25 L25" evidence="7">
    <location>
        <begin position="9"/>
        <end position="93"/>
    </location>
</feature>
<keyword evidence="10" id="KW-1185">Reference proteome</keyword>
<dbReference type="Pfam" id="PF14693">
    <property type="entry name" value="Ribosomal_TL5_C"/>
    <property type="match status" value="1"/>
</dbReference>
<dbReference type="SUPFAM" id="SSF50715">
    <property type="entry name" value="Ribosomal protein L25-like"/>
    <property type="match status" value="1"/>
</dbReference>
<evidence type="ECO:0000259" key="8">
    <source>
        <dbReference type="Pfam" id="PF14693"/>
    </source>
</evidence>
<dbReference type="PANTHER" id="PTHR33284">
    <property type="entry name" value="RIBOSOMAL PROTEIN L25/GLN-TRNA SYNTHETASE, ANTI-CODON-BINDING DOMAIN-CONTAINING PROTEIN"/>
    <property type="match status" value="1"/>
</dbReference>
<accession>A0A9E6XUG6</accession>
<feature type="domain" description="Large ribosomal subunit protein bL25 beta" evidence="8">
    <location>
        <begin position="102"/>
        <end position="186"/>
    </location>
</feature>
<name>A0A9E6XUG6_9ACTN</name>
<keyword evidence="1 5" id="KW-0699">rRNA-binding</keyword>
<dbReference type="EMBL" id="CP087164">
    <property type="protein sequence ID" value="UGS34659.1"/>
    <property type="molecule type" value="Genomic_DNA"/>
</dbReference>
<dbReference type="Gene3D" id="2.170.120.20">
    <property type="entry name" value="Ribosomal protein L25, beta domain"/>
    <property type="match status" value="1"/>
</dbReference>
<dbReference type="InterPro" id="IPR020057">
    <property type="entry name" value="Ribosomal_bL25_b-dom"/>
</dbReference>
<dbReference type="GO" id="GO:0022625">
    <property type="term" value="C:cytosolic large ribosomal subunit"/>
    <property type="evidence" value="ECO:0007669"/>
    <property type="project" value="TreeGrafter"/>
</dbReference>
<keyword evidence="3 5" id="KW-0689">Ribosomal protein</keyword>
<dbReference type="GO" id="GO:0003735">
    <property type="term" value="F:structural constituent of ribosome"/>
    <property type="evidence" value="ECO:0007669"/>
    <property type="project" value="InterPro"/>
</dbReference>
<dbReference type="PANTHER" id="PTHR33284:SF1">
    <property type="entry name" value="RIBOSOMAL PROTEIN L25_GLN-TRNA SYNTHETASE, ANTI-CODON-BINDING DOMAIN-CONTAINING PROTEIN"/>
    <property type="match status" value="1"/>
</dbReference>
<dbReference type="GO" id="GO:0008097">
    <property type="term" value="F:5S rRNA binding"/>
    <property type="evidence" value="ECO:0007669"/>
    <property type="project" value="InterPro"/>
</dbReference>
<keyword evidence="4 5" id="KW-0687">Ribonucleoprotein</keyword>
<evidence type="ECO:0000313" key="10">
    <source>
        <dbReference type="Proteomes" id="UP001162834"/>
    </source>
</evidence>
<dbReference type="InterPro" id="IPR020930">
    <property type="entry name" value="Ribosomal_uL5_bac-type"/>
</dbReference>
<organism evidence="9 10">
    <name type="scientific">Capillimicrobium parvum</name>
    <dbReference type="NCBI Taxonomy" id="2884022"/>
    <lineage>
        <taxon>Bacteria</taxon>
        <taxon>Bacillati</taxon>
        <taxon>Actinomycetota</taxon>
        <taxon>Thermoleophilia</taxon>
        <taxon>Solirubrobacterales</taxon>
        <taxon>Capillimicrobiaceae</taxon>
        <taxon>Capillimicrobium</taxon>
    </lineage>
</organism>
<evidence type="ECO:0000256" key="6">
    <source>
        <dbReference type="SAM" id="MobiDB-lite"/>
    </source>
</evidence>
<dbReference type="HAMAP" id="MF_01334">
    <property type="entry name" value="Ribosomal_bL25_CTC"/>
    <property type="match status" value="1"/>
</dbReference>
<evidence type="ECO:0000256" key="3">
    <source>
        <dbReference type="ARBA" id="ARBA00022980"/>
    </source>
</evidence>
<dbReference type="InterPro" id="IPR037121">
    <property type="entry name" value="Ribosomal_bL25_C"/>
</dbReference>
<dbReference type="Gene3D" id="2.40.240.10">
    <property type="entry name" value="Ribosomal Protein L25, Chain P"/>
    <property type="match status" value="1"/>
</dbReference>
<feature type="region of interest" description="Disordered" evidence="6">
    <location>
        <begin position="1"/>
        <end position="24"/>
    </location>
</feature>
<dbReference type="Pfam" id="PF01386">
    <property type="entry name" value="Ribosomal_L25p"/>
    <property type="match status" value="1"/>
</dbReference>
<dbReference type="InterPro" id="IPR020056">
    <property type="entry name" value="Rbsml_bL25/Gln-tRNA_synth_N"/>
</dbReference>
<evidence type="ECO:0000259" key="7">
    <source>
        <dbReference type="Pfam" id="PF01386"/>
    </source>
</evidence>
<evidence type="ECO:0000256" key="5">
    <source>
        <dbReference type="HAMAP-Rule" id="MF_01334"/>
    </source>
</evidence>
<feature type="region of interest" description="Disordered" evidence="6">
    <location>
        <begin position="189"/>
        <end position="231"/>
    </location>
</feature>
<dbReference type="InterPro" id="IPR029751">
    <property type="entry name" value="Ribosomal_L25_dom"/>
</dbReference>
<dbReference type="InterPro" id="IPR001021">
    <property type="entry name" value="Ribosomal_bL25_long"/>
</dbReference>
<dbReference type="AlphaFoldDB" id="A0A9E6XUG6"/>
<gene>
    <name evidence="5" type="primary">rplY</name>
    <name evidence="5" type="synonym">ctc</name>
    <name evidence="9" type="ORF">DSM104329_01039</name>
</gene>
<evidence type="ECO:0000256" key="4">
    <source>
        <dbReference type="ARBA" id="ARBA00023274"/>
    </source>
</evidence>